<dbReference type="InterPro" id="IPR001479">
    <property type="entry name" value="Quinoprotein_DH_CS"/>
</dbReference>
<keyword evidence="10" id="KW-1015">Disulfide bond</keyword>
<dbReference type="FunFam" id="2.140.10.10:FF:000003">
    <property type="entry name" value="Methanol dehydrogenase, large subunit"/>
    <property type="match status" value="1"/>
</dbReference>
<evidence type="ECO:0000313" key="14">
    <source>
        <dbReference type="Proteomes" id="UP000196878"/>
    </source>
</evidence>
<evidence type="ECO:0000256" key="9">
    <source>
        <dbReference type="PIRSR" id="PIRSR617512-3"/>
    </source>
</evidence>
<protein>
    <submittedName>
        <fullName evidence="13">PQQ-dependent dehydrogenase, methanol/ethanol family</fullName>
    </submittedName>
</protein>
<dbReference type="GO" id="GO:0016614">
    <property type="term" value="F:oxidoreductase activity, acting on CH-OH group of donors"/>
    <property type="evidence" value="ECO:0007669"/>
    <property type="project" value="InterPro"/>
</dbReference>
<gene>
    <name evidence="13" type="ORF">CDV49_03330</name>
</gene>
<dbReference type="NCBIfam" id="TIGR03075">
    <property type="entry name" value="PQQ_enz_alc_DH"/>
    <property type="match status" value="1"/>
</dbReference>
<feature type="binding site" evidence="8">
    <location>
        <position position="87"/>
    </location>
    <ligand>
        <name>pyrroloquinoline quinone</name>
        <dbReference type="ChEBI" id="CHEBI:58442"/>
    </ligand>
</feature>
<feature type="binding site" evidence="9">
    <location>
        <position position="335"/>
    </location>
    <ligand>
        <name>Ca(2+)</name>
        <dbReference type="ChEBI" id="CHEBI:29108"/>
    </ligand>
</feature>
<dbReference type="InterPro" id="IPR002372">
    <property type="entry name" value="PQQ_rpt_dom"/>
</dbReference>
<dbReference type="RefSeq" id="WP_088214148.1">
    <property type="nucleotide sequence ID" value="NZ_NIPW01000005.1"/>
</dbReference>
<keyword evidence="5 8" id="KW-0634">PQQ</keyword>
<feature type="active site" description="Proton acceptor" evidence="7">
    <location>
        <position position="335"/>
    </location>
</feature>
<feature type="binding site" evidence="8">
    <location>
        <position position="141"/>
    </location>
    <ligand>
        <name>pyrroloquinoline quinone</name>
        <dbReference type="ChEBI" id="CHEBI:58442"/>
    </ligand>
</feature>
<evidence type="ECO:0000259" key="12">
    <source>
        <dbReference type="Pfam" id="PF01011"/>
    </source>
</evidence>
<accession>A0A212AFW2</accession>
<keyword evidence="3 11" id="KW-0732">Signal</keyword>
<dbReference type="SUPFAM" id="SSF50998">
    <property type="entry name" value="Quinoprotein alcohol dehydrogenase-like"/>
    <property type="match status" value="1"/>
</dbReference>
<feature type="chain" id="PRO_5013369893" evidence="11">
    <location>
        <begin position="33"/>
        <end position="636"/>
    </location>
</feature>
<evidence type="ECO:0000313" key="13">
    <source>
        <dbReference type="EMBL" id="OWJ80316.1"/>
    </source>
</evidence>
<dbReference type="GO" id="GO:0016020">
    <property type="term" value="C:membrane"/>
    <property type="evidence" value="ECO:0007669"/>
    <property type="project" value="InterPro"/>
</dbReference>
<name>A0A212AFW2_9RHOB</name>
<keyword evidence="6" id="KW-0560">Oxidoreductase</keyword>
<comment type="cofactor">
    <cofactor evidence="8">
        <name>pyrroloquinoline quinone</name>
        <dbReference type="ChEBI" id="CHEBI:58442"/>
    </cofactor>
    <text evidence="8">Binds 1 PQQ group per subunit.</text>
</comment>
<evidence type="ECO:0000256" key="3">
    <source>
        <dbReference type="ARBA" id="ARBA00022729"/>
    </source>
</evidence>
<dbReference type="EMBL" id="NIPW01000005">
    <property type="protein sequence ID" value="OWJ80316.1"/>
    <property type="molecule type" value="Genomic_DNA"/>
</dbReference>
<keyword evidence="14" id="KW-1185">Reference proteome</keyword>
<dbReference type="CDD" id="cd10278">
    <property type="entry name" value="PQQ_MDH"/>
    <property type="match status" value="1"/>
</dbReference>
<feature type="binding site" evidence="9">
    <location>
        <position position="209"/>
    </location>
    <ligand>
        <name>Ca(2+)</name>
        <dbReference type="ChEBI" id="CHEBI:29108"/>
    </ligand>
</feature>
<keyword evidence="2 9" id="KW-0479">Metal-binding</keyword>
<evidence type="ECO:0000256" key="10">
    <source>
        <dbReference type="PIRSR" id="PIRSR617512-4"/>
    </source>
</evidence>
<comment type="similarity">
    <text evidence="1">Belongs to the bacterial PQQ dehydrogenase family.</text>
</comment>
<feature type="domain" description="Pyrrolo-quinoline quinone repeat" evidence="12">
    <location>
        <begin position="46"/>
        <end position="377"/>
    </location>
</feature>
<dbReference type="InterPro" id="IPR018391">
    <property type="entry name" value="PQQ_b-propeller_rpt"/>
</dbReference>
<evidence type="ECO:0000256" key="4">
    <source>
        <dbReference type="ARBA" id="ARBA00022837"/>
    </source>
</evidence>
<evidence type="ECO:0000256" key="5">
    <source>
        <dbReference type="ARBA" id="ARBA00022891"/>
    </source>
</evidence>
<feature type="binding site" evidence="8">
    <location>
        <position position="273"/>
    </location>
    <ligand>
        <name>pyrroloquinoline quinone</name>
        <dbReference type="ChEBI" id="CHEBI:58442"/>
    </ligand>
</feature>
<reference evidence="13 14" key="1">
    <citation type="submission" date="2016-12" db="EMBL/GenBank/DDBJ databases">
        <title>Comparison of Traditional DNA-DNA Hybridization with In Silico Genomic Analysis.</title>
        <authorList>
            <person name="Nicholson A.C."/>
            <person name="Humrighouse B.W."/>
            <person name="Graziano J."/>
            <person name="Lasker B."/>
            <person name="Whitney A.M."/>
            <person name="Mcquiston J.R."/>
        </authorList>
    </citation>
    <scope>NUCLEOTIDE SEQUENCE [LARGE SCALE GENOMIC DNA]</scope>
    <source>
        <strain evidence="13 14">H2240</strain>
    </source>
</reference>
<dbReference type="AlphaFoldDB" id="A0A212AFW2"/>
<dbReference type="GO" id="GO:0005509">
    <property type="term" value="F:calcium ion binding"/>
    <property type="evidence" value="ECO:0007669"/>
    <property type="project" value="InterPro"/>
</dbReference>
<dbReference type="Pfam" id="PF01011">
    <property type="entry name" value="PQQ"/>
    <property type="match status" value="2"/>
</dbReference>
<feature type="binding site" evidence="8">
    <location>
        <position position="191"/>
    </location>
    <ligand>
        <name>pyrroloquinoline quinone</name>
        <dbReference type="ChEBI" id="CHEBI:58442"/>
    </ligand>
</feature>
<sequence length="636" mass="70046">MIRHTGLAGAPSRLALIVATAAMGFTAGPALSNDKLVELAKDPANWVMTGRDYNAQNYSPMTEVNKETVKRLRPAWSFSTGVLNGHEGTPLVVGDVMYVHAPFPNTTFALDLNEPGHILWQNKPKQNPTARAVACCDVVNRGLAYWPGDSEVEPLILRTQLDGHIVALDAKTGETRWSMENSDIKVGSTLTIAPYVVKDLVLVGSSGAELGVRGYVTAYDVKTGEQKWRAFSTGPDEDVRLAADFNDANPHYGQKGLGLSTWEGDAWKIGGGTNWGWYAYDPTVDLFYYGSGNPAPWNETMRPGDNKWTMTIWGRKPEDGMAKFGYQKTPHDEWDYAGVNVMMLSDQKDKDGKERKLLTHPDRNGIVYTLDRTNGDLVSADKIDDTVNWTTGVQLDTGLPVRDPEFGTRMDHKATDICPSAMGYHNQGHDSYDPERRLFFMGINHICMDWEPFMLPYRAGQFFVGATLSMYPGPKGDRENALGLGQMKAYDAITGAFKWEVMERFAVWGGTMATAGGVTFYGTLDGFIKARDSDTGDLLWKYKLPSGVIGHPMTYQHDGRQYVAIYYGVGGWPGVGLVFDLADPTAGLGSVGAFRRLQEFTQQGGGVMVFSIDGQSPYSDDVHLGEYEVIQPGQKL</sequence>
<feature type="domain" description="Pyrrolo-quinoline quinone repeat" evidence="12">
    <location>
        <begin position="508"/>
        <end position="563"/>
    </location>
</feature>
<dbReference type="GO" id="GO:0070968">
    <property type="term" value="F:pyrroloquinoline quinone binding"/>
    <property type="evidence" value="ECO:0007669"/>
    <property type="project" value="UniProtKB-ARBA"/>
</dbReference>
<evidence type="ECO:0000256" key="11">
    <source>
        <dbReference type="SAM" id="SignalP"/>
    </source>
</evidence>
<keyword evidence="4 9" id="KW-0106">Calcium</keyword>
<evidence type="ECO:0000256" key="7">
    <source>
        <dbReference type="PIRSR" id="PIRSR617512-1"/>
    </source>
</evidence>
<feature type="binding site" evidence="9">
    <location>
        <position position="293"/>
    </location>
    <ligand>
        <name>Ca(2+)</name>
        <dbReference type="ChEBI" id="CHEBI:29108"/>
    </ligand>
</feature>
<dbReference type="Proteomes" id="UP000196878">
    <property type="component" value="Unassembled WGS sequence"/>
</dbReference>
<proteinExistence type="inferred from homology"/>
<dbReference type="GO" id="GO:0030288">
    <property type="term" value="C:outer membrane-bounded periplasmic space"/>
    <property type="evidence" value="ECO:0007669"/>
    <property type="project" value="InterPro"/>
</dbReference>
<dbReference type="SMART" id="SM00564">
    <property type="entry name" value="PQQ"/>
    <property type="match status" value="4"/>
</dbReference>
<comment type="cofactor">
    <cofactor evidence="9">
        <name>Ca(2+)</name>
        <dbReference type="ChEBI" id="CHEBI:29108"/>
    </cofactor>
    <text evidence="9">Binds 1 Ca(2+) ion per subunit.</text>
</comment>
<organism evidence="13 14">
    <name type="scientific">Haematobacter genomosp. 1</name>
    <dbReference type="NCBI Taxonomy" id="366618"/>
    <lineage>
        <taxon>Bacteria</taxon>
        <taxon>Pseudomonadati</taxon>
        <taxon>Pseudomonadota</taxon>
        <taxon>Alphaproteobacteria</taxon>
        <taxon>Rhodobacterales</taxon>
        <taxon>Paracoccaceae</taxon>
        <taxon>Haematobacter</taxon>
    </lineage>
</organism>
<comment type="caution">
    <text evidence="13">The sequence shown here is derived from an EMBL/GenBank/DDBJ whole genome shotgun (WGS) entry which is preliminary data.</text>
</comment>
<dbReference type="OrthoDB" id="9794322at2"/>
<evidence type="ECO:0000256" key="2">
    <source>
        <dbReference type="ARBA" id="ARBA00022723"/>
    </source>
</evidence>
<feature type="disulfide bond" evidence="10">
    <location>
        <begin position="135"/>
        <end position="136"/>
    </location>
</feature>
<evidence type="ECO:0000256" key="6">
    <source>
        <dbReference type="ARBA" id="ARBA00023002"/>
    </source>
</evidence>
<feature type="binding site" evidence="8">
    <location>
        <begin position="207"/>
        <end position="208"/>
    </location>
    <ligand>
        <name>pyrroloquinoline quinone</name>
        <dbReference type="ChEBI" id="CHEBI:58442"/>
    </ligand>
</feature>
<dbReference type="PROSITE" id="PS00364">
    <property type="entry name" value="BACTERIAL_PQQ_2"/>
    <property type="match status" value="1"/>
</dbReference>
<dbReference type="InterPro" id="IPR011047">
    <property type="entry name" value="Quinoprotein_ADH-like_sf"/>
</dbReference>
<dbReference type="PANTHER" id="PTHR32303">
    <property type="entry name" value="QUINOPROTEIN ALCOHOL DEHYDROGENASE (CYTOCHROME C)"/>
    <property type="match status" value="1"/>
</dbReference>
<dbReference type="InterPro" id="IPR017512">
    <property type="entry name" value="PQQ_MeOH/EtOH_DH"/>
</dbReference>
<evidence type="ECO:0000256" key="8">
    <source>
        <dbReference type="PIRSR" id="PIRSR617512-2"/>
    </source>
</evidence>
<evidence type="ECO:0000256" key="1">
    <source>
        <dbReference type="ARBA" id="ARBA00008156"/>
    </source>
</evidence>
<dbReference type="Gene3D" id="2.140.10.10">
    <property type="entry name" value="Quinoprotein alcohol dehydrogenase-like superfamily"/>
    <property type="match status" value="1"/>
</dbReference>
<feature type="signal peptide" evidence="11">
    <location>
        <begin position="1"/>
        <end position="32"/>
    </location>
</feature>
<dbReference type="PANTHER" id="PTHR32303:SF4">
    <property type="entry name" value="QUINOPROTEIN GLUCOSE DEHYDROGENASE"/>
    <property type="match status" value="1"/>
</dbReference>